<dbReference type="GO" id="GO:0003824">
    <property type="term" value="F:catalytic activity"/>
    <property type="evidence" value="ECO:0007669"/>
    <property type="project" value="InterPro"/>
</dbReference>
<dbReference type="PANTHER" id="PTHR30212:SF2">
    <property type="entry name" value="PROTEIN YIIM"/>
    <property type="match status" value="1"/>
</dbReference>
<dbReference type="PROSITE" id="PS51340">
    <property type="entry name" value="MOSC"/>
    <property type="match status" value="1"/>
</dbReference>
<dbReference type="Gene3D" id="2.40.33.20">
    <property type="entry name" value="PK beta-barrel domain-like"/>
    <property type="match status" value="1"/>
</dbReference>
<reference evidence="2" key="2">
    <citation type="journal article" date="2014" name="ISME J.">
        <title>Microbial stratification in low pH oxic and suboxic macroscopic growths along an acid mine drainage.</title>
        <authorList>
            <person name="Mendez-Garcia C."/>
            <person name="Mesa V."/>
            <person name="Sprenger R.R."/>
            <person name="Richter M."/>
            <person name="Diez M.S."/>
            <person name="Solano J."/>
            <person name="Bargiela R."/>
            <person name="Golyshina O.V."/>
            <person name="Manteca A."/>
            <person name="Ramos J.L."/>
            <person name="Gallego J.R."/>
            <person name="Llorente I."/>
            <person name="Martins Dos Santos V.A."/>
            <person name="Jensen O.N."/>
            <person name="Pelaez A.I."/>
            <person name="Sanchez J."/>
            <person name="Ferrer M."/>
        </authorList>
    </citation>
    <scope>NUCLEOTIDE SEQUENCE</scope>
</reference>
<accession>T0ZHG9</accession>
<dbReference type="Pfam" id="PF03473">
    <property type="entry name" value="MOSC"/>
    <property type="match status" value="1"/>
</dbReference>
<dbReference type="InterPro" id="IPR005302">
    <property type="entry name" value="MoCF_Sase_C"/>
</dbReference>
<gene>
    <name evidence="2" type="ORF">B1B_12181</name>
</gene>
<sequence>MAPEAAPLALLGRILQVNVSAEGGLPKRPVPGPVWVRRSGLEGDHNRYRAERLAGDPDSAVLLLTRDVIETYAREGYRVRPGSLGENITLEDLPYEALAIGQRWRLGPRAVVQLSRPCTPCSELLVYGEDFVARARGRRGYYARVLDEAPVSPGDTACLLGP</sequence>
<protein>
    <submittedName>
        <fullName evidence="2">MOSC domain-containing protein</fullName>
    </submittedName>
</protein>
<dbReference type="AlphaFoldDB" id="T0ZHG9"/>
<dbReference type="GO" id="GO:0030170">
    <property type="term" value="F:pyridoxal phosphate binding"/>
    <property type="evidence" value="ECO:0007669"/>
    <property type="project" value="InterPro"/>
</dbReference>
<evidence type="ECO:0000313" key="2">
    <source>
        <dbReference type="EMBL" id="EQD47761.1"/>
    </source>
</evidence>
<dbReference type="InterPro" id="IPR052353">
    <property type="entry name" value="Benzoxazolinone_Detox_Enz"/>
</dbReference>
<evidence type="ECO:0000259" key="1">
    <source>
        <dbReference type="PROSITE" id="PS51340"/>
    </source>
</evidence>
<dbReference type="InterPro" id="IPR011037">
    <property type="entry name" value="Pyrv_Knase-like_insert_dom_sf"/>
</dbReference>
<feature type="domain" description="MOSC" evidence="1">
    <location>
        <begin position="28"/>
        <end position="160"/>
    </location>
</feature>
<dbReference type="PANTHER" id="PTHR30212">
    <property type="entry name" value="PROTEIN YIIM"/>
    <property type="match status" value="1"/>
</dbReference>
<organism evidence="2">
    <name type="scientific">mine drainage metagenome</name>
    <dbReference type="NCBI Taxonomy" id="410659"/>
    <lineage>
        <taxon>unclassified sequences</taxon>
        <taxon>metagenomes</taxon>
        <taxon>ecological metagenomes</taxon>
    </lineage>
</organism>
<dbReference type="SUPFAM" id="SSF50800">
    <property type="entry name" value="PK beta-barrel domain-like"/>
    <property type="match status" value="1"/>
</dbReference>
<dbReference type="GO" id="GO:0030151">
    <property type="term" value="F:molybdenum ion binding"/>
    <property type="evidence" value="ECO:0007669"/>
    <property type="project" value="InterPro"/>
</dbReference>
<comment type="caution">
    <text evidence="2">The sequence shown here is derived from an EMBL/GenBank/DDBJ whole genome shotgun (WGS) entry which is preliminary data.</text>
</comment>
<name>T0ZHG9_9ZZZZ</name>
<dbReference type="EMBL" id="AUZY01007969">
    <property type="protein sequence ID" value="EQD47761.1"/>
    <property type="molecule type" value="Genomic_DNA"/>
</dbReference>
<reference evidence="2" key="1">
    <citation type="submission" date="2013-08" db="EMBL/GenBank/DDBJ databases">
        <authorList>
            <person name="Mendez C."/>
            <person name="Richter M."/>
            <person name="Ferrer M."/>
            <person name="Sanchez J."/>
        </authorList>
    </citation>
    <scope>NUCLEOTIDE SEQUENCE</scope>
</reference>
<proteinExistence type="predicted"/>